<dbReference type="Proteomes" id="UP000177622">
    <property type="component" value="Unassembled WGS sequence"/>
</dbReference>
<protein>
    <submittedName>
        <fullName evidence="2">Uncharacterized protein</fullName>
    </submittedName>
</protein>
<name>A0A1F5LAA7_PENAI</name>
<feature type="transmembrane region" description="Helical" evidence="1">
    <location>
        <begin position="51"/>
        <end position="75"/>
    </location>
</feature>
<organism evidence="2 3">
    <name type="scientific">Penicillium arizonense</name>
    <dbReference type="NCBI Taxonomy" id="1835702"/>
    <lineage>
        <taxon>Eukaryota</taxon>
        <taxon>Fungi</taxon>
        <taxon>Dikarya</taxon>
        <taxon>Ascomycota</taxon>
        <taxon>Pezizomycotina</taxon>
        <taxon>Eurotiomycetes</taxon>
        <taxon>Eurotiomycetidae</taxon>
        <taxon>Eurotiales</taxon>
        <taxon>Aspergillaceae</taxon>
        <taxon>Penicillium</taxon>
    </lineage>
</organism>
<evidence type="ECO:0000313" key="3">
    <source>
        <dbReference type="Proteomes" id="UP000177622"/>
    </source>
</evidence>
<evidence type="ECO:0000256" key="1">
    <source>
        <dbReference type="SAM" id="Phobius"/>
    </source>
</evidence>
<comment type="caution">
    <text evidence="2">The sequence shown here is derived from an EMBL/GenBank/DDBJ whole genome shotgun (WGS) entry which is preliminary data.</text>
</comment>
<accession>A0A1F5LAA7</accession>
<dbReference type="AlphaFoldDB" id="A0A1F5LAA7"/>
<dbReference type="GeneID" id="34579424"/>
<proteinExistence type="predicted"/>
<reference evidence="2 3" key="1">
    <citation type="journal article" date="2016" name="Sci. Rep.">
        <title>Penicillium arizonense, a new, genome sequenced fungal species, reveals a high chemical diversity in secreted metabolites.</title>
        <authorList>
            <person name="Grijseels S."/>
            <person name="Nielsen J.C."/>
            <person name="Randelovic M."/>
            <person name="Nielsen J."/>
            <person name="Nielsen K.F."/>
            <person name="Workman M."/>
            <person name="Frisvad J.C."/>
        </authorList>
    </citation>
    <scope>NUCLEOTIDE SEQUENCE [LARGE SCALE GENOMIC DNA]</scope>
    <source>
        <strain evidence="2 3">CBS 141311</strain>
    </source>
</reference>
<dbReference type="RefSeq" id="XP_022485437.1">
    <property type="nucleotide sequence ID" value="XM_022634690.1"/>
</dbReference>
<sequence length="88" mass="10184">MALVRDPFFWKRFSTAVHMDEEAKAVDQGTQTTPAPTSWLSRERRKRKRSIIYGFIIFFAVVFAVAASVIVWWLAKNNWLQPGPDETP</sequence>
<dbReference type="OrthoDB" id="5353310at2759"/>
<evidence type="ECO:0000313" key="2">
    <source>
        <dbReference type="EMBL" id="OGE49986.1"/>
    </source>
</evidence>
<keyword evidence="1" id="KW-1133">Transmembrane helix</keyword>
<keyword evidence="1" id="KW-0472">Membrane</keyword>
<dbReference type="EMBL" id="LXJU01000019">
    <property type="protein sequence ID" value="OGE49986.1"/>
    <property type="molecule type" value="Genomic_DNA"/>
</dbReference>
<keyword evidence="1" id="KW-0812">Transmembrane</keyword>
<keyword evidence="3" id="KW-1185">Reference proteome</keyword>
<gene>
    <name evidence="2" type="ORF">PENARI_c019G00275</name>
</gene>